<keyword evidence="2" id="KW-1185">Reference proteome</keyword>
<organism evidence="1 2">
    <name type="scientific">Pseudacidovorax intermedius</name>
    <dbReference type="NCBI Taxonomy" id="433924"/>
    <lineage>
        <taxon>Bacteria</taxon>
        <taxon>Pseudomonadati</taxon>
        <taxon>Pseudomonadota</taxon>
        <taxon>Betaproteobacteria</taxon>
        <taxon>Burkholderiales</taxon>
        <taxon>Comamonadaceae</taxon>
        <taxon>Pseudacidovorax</taxon>
    </lineage>
</organism>
<dbReference type="RefSeq" id="WP_058642039.1">
    <property type="nucleotide sequence ID" value="NZ_LDSL01000064.1"/>
</dbReference>
<dbReference type="OrthoDB" id="8820021at2"/>
<comment type="caution">
    <text evidence="1">The sequence shown here is derived from an EMBL/GenBank/DDBJ whole genome shotgun (WGS) entry which is preliminary data.</text>
</comment>
<sequence length="59" mass="6477">MTFEEQTLLIIKGSIADLPEAERQRVETAERHIRALIQQDKGAAVMAMALIGAELDAGR</sequence>
<dbReference type="EMBL" id="LDSL01000064">
    <property type="protein sequence ID" value="KTT21893.1"/>
    <property type="molecule type" value="Genomic_DNA"/>
</dbReference>
<name>A0A147GWG2_9BURK</name>
<protein>
    <submittedName>
        <fullName evidence="1">Uncharacterized protein</fullName>
    </submittedName>
</protein>
<evidence type="ECO:0000313" key="1">
    <source>
        <dbReference type="EMBL" id="KTT21893.1"/>
    </source>
</evidence>
<gene>
    <name evidence="1" type="ORF">NS331_11055</name>
</gene>
<reference evidence="1 2" key="1">
    <citation type="journal article" date="2016" name="Front. Microbiol.">
        <title>Genomic Resource of Rice Seed Associated Bacteria.</title>
        <authorList>
            <person name="Midha S."/>
            <person name="Bansal K."/>
            <person name="Sharma S."/>
            <person name="Kumar N."/>
            <person name="Patil P.P."/>
            <person name="Chaudhry V."/>
            <person name="Patil P.B."/>
        </authorList>
    </citation>
    <scope>NUCLEOTIDE SEQUENCE [LARGE SCALE GENOMIC DNA]</scope>
    <source>
        <strain evidence="1 2">NS331</strain>
    </source>
</reference>
<evidence type="ECO:0000313" key="2">
    <source>
        <dbReference type="Proteomes" id="UP000072741"/>
    </source>
</evidence>
<accession>A0A147GWG2</accession>
<dbReference type="Proteomes" id="UP000072741">
    <property type="component" value="Unassembled WGS sequence"/>
</dbReference>
<dbReference type="AlphaFoldDB" id="A0A147GWG2"/>
<proteinExistence type="predicted"/>